<name>G7E9W7_MIXOS</name>
<evidence type="ECO:0000256" key="2">
    <source>
        <dbReference type="ARBA" id="ARBA00005446"/>
    </source>
</evidence>
<feature type="domain" description="Helicase ATP-binding" evidence="15">
    <location>
        <begin position="504"/>
        <end position="685"/>
    </location>
</feature>
<dbReference type="CDD" id="cd17920">
    <property type="entry name" value="DEXHc_RecQ"/>
    <property type="match status" value="1"/>
</dbReference>
<dbReference type="PROSITE" id="PS51192">
    <property type="entry name" value="HELICASE_ATP_BIND_1"/>
    <property type="match status" value="1"/>
</dbReference>
<reference evidence="17 18" key="1">
    <citation type="journal article" date="2011" name="J. Gen. Appl. Microbiol.">
        <title>Draft genome sequencing of the enigmatic basidiomycete Mixia osmundae.</title>
        <authorList>
            <person name="Nishida H."/>
            <person name="Nagatsuka Y."/>
            <person name="Sugiyama J."/>
        </authorList>
    </citation>
    <scope>NUCLEOTIDE SEQUENCE [LARGE SCALE GENOMIC DNA]</scope>
    <source>
        <strain evidence="18">CBS 9802 / IAM 14324 / JCM 22182 / KY 12970</strain>
    </source>
</reference>
<dbReference type="CDD" id="cd18794">
    <property type="entry name" value="SF2_C_RecQ"/>
    <property type="match status" value="1"/>
</dbReference>
<dbReference type="GO" id="GO:0000724">
    <property type="term" value="P:double-strand break repair via homologous recombination"/>
    <property type="evidence" value="ECO:0007669"/>
    <property type="project" value="TreeGrafter"/>
</dbReference>
<feature type="region of interest" description="Disordered" evidence="13">
    <location>
        <begin position="1163"/>
        <end position="1229"/>
    </location>
</feature>
<dbReference type="GO" id="GO:0005524">
    <property type="term" value="F:ATP binding"/>
    <property type="evidence" value="ECO:0007669"/>
    <property type="project" value="UniProtKB-KW"/>
</dbReference>
<dbReference type="OrthoDB" id="10261556at2759"/>
<feature type="region of interest" description="Disordered" evidence="13">
    <location>
        <begin position="27"/>
        <end position="112"/>
    </location>
</feature>
<dbReference type="Gene3D" id="1.10.150.80">
    <property type="entry name" value="HRDC domain"/>
    <property type="match status" value="1"/>
</dbReference>
<dbReference type="EMBL" id="BABT02000220">
    <property type="protein sequence ID" value="GAA99436.1"/>
    <property type="molecule type" value="Genomic_DNA"/>
</dbReference>
<evidence type="ECO:0000256" key="10">
    <source>
        <dbReference type="ARBA" id="ARBA00034617"/>
    </source>
</evidence>
<dbReference type="GO" id="GO:0005634">
    <property type="term" value="C:nucleus"/>
    <property type="evidence" value="ECO:0007669"/>
    <property type="project" value="UniProtKB-SubCell"/>
</dbReference>
<dbReference type="RefSeq" id="XP_014568395.1">
    <property type="nucleotide sequence ID" value="XM_014712909.1"/>
</dbReference>
<keyword evidence="7" id="KW-0238">DNA-binding</keyword>
<dbReference type="Pfam" id="PF00270">
    <property type="entry name" value="DEAD"/>
    <property type="match status" value="1"/>
</dbReference>
<keyword evidence="18" id="KW-1185">Reference proteome</keyword>
<reference evidence="17 18" key="2">
    <citation type="journal article" date="2012" name="Open Biol.">
        <title>Characteristics of nucleosomes and linker DNA regions on the genome of the basidiomycete Mixia osmundae revealed by mono- and dinucleosome mapping.</title>
        <authorList>
            <person name="Nishida H."/>
            <person name="Kondo S."/>
            <person name="Matsumoto T."/>
            <person name="Suzuki Y."/>
            <person name="Yoshikawa H."/>
            <person name="Taylor T.D."/>
            <person name="Sugiyama J."/>
        </authorList>
    </citation>
    <scope>NUCLEOTIDE SEQUENCE [LARGE SCALE GENOMIC DNA]</scope>
    <source>
        <strain evidence="18">CBS 9802 / IAM 14324 / JCM 22182 / KY 12970</strain>
    </source>
</reference>
<dbReference type="SMART" id="SM00956">
    <property type="entry name" value="RQC"/>
    <property type="match status" value="1"/>
</dbReference>
<evidence type="ECO:0000259" key="15">
    <source>
        <dbReference type="PROSITE" id="PS51192"/>
    </source>
</evidence>
<dbReference type="Gene3D" id="3.40.50.300">
    <property type="entry name" value="P-loop containing nucleotide triphosphate hydrolases"/>
    <property type="match status" value="2"/>
</dbReference>
<evidence type="ECO:0000256" key="9">
    <source>
        <dbReference type="ARBA" id="ARBA00023242"/>
    </source>
</evidence>
<proteinExistence type="inferred from homology"/>
<evidence type="ECO:0000256" key="6">
    <source>
        <dbReference type="ARBA" id="ARBA00022840"/>
    </source>
</evidence>
<dbReference type="Pfam" id="PF16124">
    <property type="entry name" value="RecQ_Zn_bind"/>
    <property type="match status" value="1"/>
</dbReference>
<dbReference type="GO" id="GO:0005694">
    <property type="term" value="C:chromosome"/>
    <property type="evidence" value="ECO:0007669"/>
    <property type="project" value="TreeGrafter"/>
</dbReference>
<evidence type="ECO:0000313" key="17">
    <source>
        <dbReference type="EMBL" id="GAA99436.1"/>
    </source>
</evidence>
<gene>
    <name evidence="17" type="primary">Mo06135</name>
    <name evidence="17" type="ORF">E5Q_06135</name>
</gene>
<organism evidence="17 18">
    <name type="scientific">Mixia osmundae (strain CBS 9802 / IAM 14324 / JCM 22182 / KY 12970)</name>
    <dbReference type="NCBI Taxonomy" id="764103"/>
    <lineage>
        <taxon>Eukaryota</taxon>
        <taxon>Fungi</taxon>
        <taxon>Dikarya</taxon>
        <taxon>Basidiomycota</taxon>
        <taxon>Pucciniomycotina</taxon>
        <taxon>Mixiomycetes</taxon>
        <taxon>Mixiales</taxon>
        <taxon>Mixiaceae</taxon>
        <taxon>Mixia</taxon>
    </lineage>
</organism>
<dbReference type="Pfam" id="PF00570">
    <property type="entry name" value="HRDC"/>
    <property type="match status" value="1"/>
</dbReference>
<dbReference type="InterPro" id="IPR010997">
    <property type="entry name" value="HRDC-like_sf"/>
</dbReference>
<dbReference type="InterPro" id="IPR027417">
    <property type="entry name" value="P-loop_NTPase"/>
</dbReference>
<dbReference type="InterPro" id="IPR044876">
    <property type="entry name" value="HRDC_dom_sf"/>
</dbReference>
<evidence type="ECO:0000256" key="13">
    <source>
        <dbReference type="SAM" id="MobiDB-lite"/>
    </source>
</evidence>
<feature type="compositionally biased region" description="Basic and acidic residues" evidence="13">
    <location>
        <begin position="89"/>
        <end position="99"/>
    </location>
</feature>
<dbReference type="PROSITE" id="PS50967">
    <property type="entry name" value="HRDC"/>
    <property type="match status" value="1"/>
</dbReference>
<dbReference type="Pfam" id="PF00271">
    <property type="entry name" value="Helicase_C"/>
    <property type="match status" value="1"/>
</dbReference>
<protein>
    <recommendedName>
        <fullName evidence="11">DNA 3'-5' helicase</fullName>
        <ecNumber evidence="11">5.6.2.4</ecNumber>
    </recommendedName>
</protein>
<dbReference type="InterPro" id="IPR011545">
    <property type="entry name" value="DEAD/DEAH_box_helicase_dom"/>
</dbReference>
<dbReference type="FunCoup" id="G7E9W7">
    <property type="interactions" value="177"/>
</dbReference>
<dbReference type="SUPFAM" id="SSF52540">
    <property type="entry name" value="P-loop containing nucleoside triphosphate hydrolases"/>
    <property type="match status" value="2"/>
</dbReference>
<feature type="compositionally biased region" description="Polar residues" evidence="13">
    <location>
        <begin position="71"/>
        <end position="84"/>
    </location>
</feature>
<dbReference type="PANTHER" id="PTHR13710">
    <property type="entry name" value="DNA HELICASE RECQ FAMILY MEMBER"/>
    <property type="match status" value="1"/>
</dbReference>
<dbReference type="GO" id="GO:0016787">
    <property type="term" value="F:hydrolase activity"/>
    <property type="evidence" value="ECO:0007669"/>
    <property type="project" value="UniProtKB-KW"/>
</dbReference>
<comment type="subcellular location">
    <subcellularLocation>
        <location evidence="1">Nucleus</location>
    </subcellularLocation>
</comment>
<dbReference type="Proteomes" id="UP000009131">
    <property type="component" value="Unassembled WGS sequence"/>
</dbReference>
<evidence type="ECO:0000256" key="1">
    <source>
        <dbReference type="ARBA" id="ARBA00004123"/>
    </source>
</evidence>
<evidence type="ECO:0000256" key="8">
    <source>
        <dbReference type="ARBA" id="ARBA00023235"/>
    </source>
</evidence>
<evidence type="ECO:0000256" key="11">
    <source>
        <dbReference type="ARBA" id="ARBA00034808"/>
    </source>
</evidence>
<evidence type="ECO:0000259" key="16">
    <source>
        <dbReference type="PROSITE" id="PS51194"/>
    </source>
</evidence>
<dbReference type="PROSITE" id="PS51194">
    <property type="entry name" value="HELICASE_CTER"/>
    <property type="match status" value="1"/>
</dbReference>
<keyword evidence="5" id="KW-0347">Helicase</keyword>
<dbReference type="SMART" id="SM00487">
    <property type="entry name" value="DEXDc"/>
    <property type="match status" value="1"/>
</dbReference>
<dbReference type="InterPro" id="IPR004589">
    <property type="entry name" value="DNA_helicase_ATP-dep_RecQ"/>
</dbReference>
<dbReference type="AlphaFoldDB" id="G7E9W7"/>
<evidence type="ECO:0000256" key="4">
    <source>
        <dbReference type="ARBA" id="ARBA00022801"/>
    </source>
</evidence>
<dbReference type="GO" id="GO:0005737">
    <property type="term" value="C:cytoplasm"/>
    <property type="evidence" value="ECO:0007669"/>
    <property type="project" value="TreeGrafter"/>
</dbReference>
<dbReference type="SMART" id="SM00490">
    <property type="entry name" value="HELICc"/>
    <property type="match status" value="1"/>
</dbReference>
<keyword evidence="4" id="KW-0378">Hydrolase</keyword>
<dbReference type="STRING" id="764103.G7E9W7"/>
<dbReference type="FunFam" id="3.40.50.300:FF:000296">
    <property type="entry name" value="ATP-dependent DNA helicase RecQ"/>
    <property type="match status" value="1"/>
</dbReference>
<dbReference type="HOGENOM" id="CLU_267861_0_0_1"/>
<dbReference type="InterPro" id="IPR032284">
    <property type="entry name" value="RecQ_Zn-bd"/>
</dbReference>
<dbReference type="GO" id="GO:0009378">
    <property type="term" value="F:four-way junction helicase activity"/>
    <property type="evidence" value="ECO:0007669"/>
    <property type="project" value="TreeGrafter"/>
</dbReference>
<keyword evidence="6" id="KW-0067">ATP-binding</keyword>
<feature type="domain" description="Helicase C-terminal" evidence="16">
    <location>
        <begin position="710"/>
        <end position="859"/>
    </location>
</feature>
<dbReference type="Pfam" id="PF09382">
    <property type="entry name" value="RQC"/>
    <property type="match status" value="1"/>
</dbReference>
<dbReference type="EC" id="5.6.2.4" evidence="11"/>
<sequence length="1229" mass="135301">MRKFVAAPVPAASLGARAESAISPASIASAPGQRSSTAVLRAVAAPSPSGSGTTGQHLRQSSGNLAAHRSVSMSVENTDGTSMAVSKDLSMRAREKQRDNGQSSDSPLRQSGLVASGIDSSLQCQKIESKRKLRQQRCNLLATMLDELKGILKHTSEEDSDLVVLTNKHALVSLNLEKRHVAIKAVMTRLAASPELSETILQQLSNKLARAIRDLRMDEKREADLETEMLALERRIKQAEQEYDRAEALLPDDAMEDVDAESEWYKPLFDNMSRQETLIDEELAQMGFYSDADPSALRMSSSSERGGRRPHPASSEVSGPSSRISRPDPEPSAVPDKAHTPDHQPTARVCQQPISAPKPVSADLTKDMPLDFFEDDGLSSDVELRPAPRRAVAAARVPAKRPASPHAEPDIGTKRIPLVSLSNKALPVISLSKSVSSASVRPTKVTSLPPAPVQAAIAPGVKSTTVRATVSRNDMSFPWSRDVLKVLNKHFRLSSFRPNQLKAINATLAADDVFILMPTGGGKSLCYQLPAVVQSGKTRGVSIVISPLLSLIHDQCQALMDKDVIALAFNSDLKKSDRDFVINELRTADDDTRPCLIYVTPEMIAKSTLFKDVLRNLHRRQRLARFVIDEAHCISSWGFDFRPDYKELGSIKREYPGVPIMALTATANERVKQDVITSLGINDCLVLSQSFNRPNLRYEVRPKGKLIIKDISDLIKRDFAGLCGIIYCLSKKQCEDIAEALKTQHGVKAHHYHAGMAKDDRIRIQADWQRGKIHVVCATIAFGMGIDKANVRFVLHFTISGSLEAYYQETGRAGRDGGDSVCILYFNFNDTRLLYRLIDTGEGSHEQKQRQRAHVQDMVKYAFNTIDCRRTQVLQYFGETFAREQCHATCDNCRKSGTGQELVNMTSYAKLIITLVREIQDQKGITLVHCADIFRGSKLKKVVESGHDRLAGFGAGSSLARTDIERLLQIMCNEGILGERHETNGMGFTSAYCILGKHHREVLNGHRTVNLICSSANAATKGAKAPRKSIEEQEIEQGFWDNDSSPVAARQQAPAKVVYDLEDDDEEDAETQLALLESTQSHNARSMAPDTPYDQFCRLRRDQAIKANVDAKQICSDALLAQITARLPDSADALSKTPGITQDFVMEYGRDYVALCRGFRRKPSSAAVMPAPKKASGPNKTKRDTSKKAQKSMSDVAKAFTRTPAQDAQKKPTSKPATSLTKAMPMRRA</sequence>
<evidence type="ECO:0000313" key="18">
    <source>
        <dbReference type="Proteomes" id="UP000009131"/>
    </source>
</evidence>
<feature type="compositionally biased region" description="Polar residues" evidence="13">
    <location>
        <begin position="315"/>
        <end position="324"/>
    </location>
</feature>
<evidence type="ECO:0000256" key="3">
    <source>
        <dbReference type="ARBA" id="ARBA00022741"/>
    </source>
</evidence>
<dbReference type="eggNOG" id="KOG0351">
    <property type="taxonomic scope" value="Eukaryota"/>
</dbReference>
<dbReference type="InterPro" id="IPR001650">
    <property type="entry name" value="Helicase_C-like"/>
</dbReference>
<keyword evidence="9" id="KW-0539">Nucleus</keyword>
<comment type="catalytic activity">
    <reaction evidence="10">
        <text>Couples ATP hydrolysis with the unwinding of duplex DNA by translocating in the 3'-5' direction.</text>
        <dbReference type="EC" id="5.6.2.4"/>
    </reaction>
</comment>
<dbReference type="InterPro" id="IPR018982">
    <property type="entry name" value="RQC_domain"/>
</dbReference>
<dbReference type="InParanoid" id="G7E9W7"/>
<keyword evidence="12" id="KW-0175">Coiled coil</keyword>
<dbReference type="GO" id="GO:0003677">
    <property type="term" value="F:DNA binding"/>
    <property type="evidence" value="ECO:0007669"/>
    <property type="project" value="UniProtKB-KW"/>
</dbReference>
<dbReference type="GO" id="GO:0043138">
    <property type="term" value="F:3'-5' DNA helicase activity"/>
    <property type="evidence" value="ECO:0007669"/>
    <property type="project" value="UniProtKB-EC"/>
</dbReference>
<feature type="compositionally biased region" description="Polar residues" evidence="13">
    <location>
        <begin position="100"/>
        <end position="109"/>
    </location>
</feature>
<dbReference type="PANTHER" id="PTHR13710:SF153">
    <property type="entry name" value="RECQ-LIKE DNA HELICASE BLM"/>
    <property type="match status" value="1"/>
</dbReference>
<dbReference type="InterPro" id="IPR036388">
    <property type="entry name" value="WH-like_DNA-bd_sf"/>
</dbReference>
<keyword evidence="8" id="KW-0413">Isomerase</keyword>
<dbReference type="InterPro" id="IPR014001">
    <property type="entry name" value="Helicase_ATP-bd"/>
</dbReference>
<feature type="region of interest" description="Disordered" evidence="13">
    <location>
        <begin position="290"/>
        <end position="363"/>
    </location>
</feature>
<keyword evidence="3" id="KW-0547">Nucleotide-binding</keyword>
<dbReference type="FunFam" id="3.40.50.300:FF:001975">
    <property type="entry name" value="ATP-dependent DNA helicase"/>
    <property type="match status" value="1"/>
</dbReference>
<feature type="domain" description="HRDC" evidence="14">
    <location>
        <begin position="1086"/>
        <end position="1166"/>
    </location>
</feature>
<dbReference type="SUPFAM" id="SSF47819">
    <property type="entry name" value="HRDC-like"/>
    <property type="match status" value="1"/>
</dbReference>
<dbReference type="NCBIfam" id="TIGR00614">
    <property type="entry name" value="recQ_fam"/>
    <property type="match status" value="1"/>
</dbReference>
<accession>G7E9W7</accession>
<dbReference type="Gene3D" id="1.10.10.10">
    <property type="entry name" value="Winged helix-like DNA-binding domain superfamily/Winged helix DNA-binding domain"/>
    <property type="match status" value="1"/>
</dbReference>
<dbReference type="InterPro" id="IPR002464">
    <property type="entry name" value="DNA/RNA_helicase_DEAH_CS"/>
</dbReference>
<comment type="similarity">
    <text evidence="2">Belongs to the helicase family. RecQ subfamily.</text>
</comment>
<feature type="coiled-coil region" evidence="12">
    <location>
        <begin position="201"/>
        <end position="256"/>
    </location>
</feature>
<feature type="compositionally biased region" description="Polar residues" evidence="13">
    <location>
        <begin position="48"/>
        <end position="64"/>
    </location>
</feature>
<evidence type="ECO:0000256" key="7">
    <source>
        <dbReference type="ARBA" id="ARBA00023125"/>
    </source>
</evidence>
<evidence type="ECO:0000256" key="12">
    <source>
        <dbReference type="SAM" id="Coils"/>
    </source>
</evidence>
<evidence type="ECO:0000259" key="14">
    <source>
        <dbReference type="PROSITE" id="PS50967"/>
    </source>
</evidence>
<evidence type="ECO:0000256" key="5">
    <source>
        <dbReference type="ARBA" id="ARBA00022806"/>
    </source>
</evidence>
<dbReference type="InterPro" id="IPR002121">
    <property type="entry name" value="HRDC_dom"/>
</dbReference>
<dbReference type="PROSITE" id="PS00690">
    <property type="entry name" value="DEAH_ATP_HELICASE"/>
    <property type="match status" value="1"/>
</dbReference>
<comment type="caution">
    <text evidence="17">The sequence shown here is derived from an EMBL/GenBank/DDBJ whole genome shotgun (WGS) entry which is preliminary data.</text>
</comment>
<dbReference type="GO" id="GO:0006260">
    <property type="term" value="P:DNA replication"/>
    <property type="evidence" value="ECO:0007669"/>
    <property type="project" value="InterPro"/>
</dbReference>